<dbReference type="PANTHER" id="PTHR14136">
    <property type="entry name" value="BTB_POZ DOMAIN-CONTAINING PROTEIN KCTD9"/>
    <property type="match status" value="1"/>
</dbReference>
<gene>
    <name evidence="1" type="ORF">SKUN_00919</name>
</gene>
<dbReference type="SUPFAM" id="SSF141571">
    <property type="entry name" value="Pentapeptide repeat-like"/>
    <property type="match status" value="1"/>
</dbReference>
<dbReference type="KEGG" id="skn:SKUN_00919"/>
<dbReference type="PANTHER" id="PTHR14136:SF17">
    <property type="entry name" value="BTB_POZ DOMAIN-CONTAINING PROTEIN KCTD9"/>
    <property type="match status" value="1"/>
</dbReference>
<evidence type="ECO:0000313" key="2">
    <source>
        <dbReference type="Proteomes" id="UP000062963"/>
    </source>
</evidence>
<dbReference type="InterPro" id="IPR001646">
    <property type="entry name" value="5peptide_repeat"/>
</dbReference>
<dbReference type="Pfam" id="PF00805">
    <property type="entry name" value="Pentapeptide"/>
    <property type="match status" value="1"/>
</dbReference>
<reference evidence="1 2" key="1">
    <citation type="journal article" date="2015" name="Genome Announc.">
        <title>Complete Genome Sequence of Spiroplasma kunkelii Strain CR2-3x, Causal Agent of Corn Stunt Disease in Zea mays L.</title>
        <authorList>
            <person name="Davis R.E."/>
            <person name="Shao J."/>
            <person name="Dally E.L."/>
            <person name="Zhao Y."/>
            <person name="Gasparich G.E."/>
            <person name="Gaynor B.J."/>
            <person name="Athey J.C."/>
            <person name="Harrison N.A."/>
            <person name="Donofrio N."/>
        </authorList>
    </citation>
    <scope>NUCLEOTIDE SEQUENCE [LARGE SCALE GENOMIC DNA]</scope>
    <source>
        <strain evidence="1 2">CR2-3x</strain>
    </source>
</reference>
<dbReference type="RefSeq" id="WP_053390992.1">
    <property type="nucleotide sequence ID" value="NZ_CP010899.1"/>
</dbReference>
<dbReference type="PATRIC" id="fig|273035.7.peg.1126"/>
<dbReference type="STRING" id="273035.SKUN_00919"/>
<evidence type="ECO:0000313" key="1">
    <source>
        <dbReference type="EMBL" id="ALA97806.1"/>
    </source>
</evidence>
<dbReference type="AlphaFoldDB" id="A0A0K2JHW3"/>
<protein>
    <recommendedName>
        <fullName evidence="3">Pentapeptide repeat-containing protein</fullName>
    </recommendedName>
</protein>
<keyword evidence="2" id="KW-1185">Reference proteome</keyword>
<name>A0A0K2JHW3_SPIKU</name>
<dbReference type="Gene3D" id="2.160.20.80">
    <property type="entry name" value="E3 ubiquitin-protein ligase SopA"/>
    <property type="match status" value="1"/>
</dbReference>
<accession>A0A0K2JHW3</accession>
<sequence length="92" mass="10354">MKTLKDMIKDLTGVTVEKEKLNQYLESERLDLEGANLEGANLHRANLKDANLKDANLEGAYLTGANLKYAYLCGVKITKKQLEQLTIIEEDK</sequence>
<dbReference type="EMBL" id="CP010899">
    <property type="protein sequence ID" value="ALA97806.1"/>
    <property type="molecule type" value="Genomic_DNA"/>
</dbReference>
<dbReference type="InterPro" id="IPR051082">
    <property type="entry name" value="Pentapeptide-BTB/POZ_domain"/>
</dbReference>
<dbReference type="OrthoDB" id="480722at2"/>
<dbReference type="Proteomes" id="UP000062963">
    <property type="component" value="Chromosome"/>
</dbReference>
<evidence type="ECO:0008006" key="3">
    <source>
        <dbReference type="Google" id="ProtNLM"/>
    </source>
</evidence>
<organism evidence="1 2">
    <name type="scientific">Spiroplasma kunkelii CR2-3x</name>
    <dbReference type="NCBI Taxonomy" id="273035"/>
    <lineage>
        <taxon>Bacteria</taxon>
        <taxon>Bacillati</taxon>
        <taxon>Mycoplasmatota</taxon>
        <taxon>Mollicutes</taxon>
        <taxon>Entomoplasmatales</taxon>
        <taxon>Spiroplasmataceae</taxon>
        <taxon>Spiroplasma</taxon>
    </lineage>
</organism>
<proteinExistence type="predicted"/>